<dbReference type="KEGG" id="cyc:PCC7424_0909"/>
<dbReference type="Proteomes" id="UP000002384">
    <property type="component" value="Chromosome"/>
</dbReference>
<evidence type="ECO:0000313" key="1">
    <source>
        <dbReference type="EMBL" id="ACK69365.1"/>
    </source>
</evidence>
<sequence>MNRNDNQYLGIVEIGKLKLLLPPTVAGNYRRLSSSPMYINQPPELTEIDLSEYEGQAMMVTGLDGGGWLWCAEIIDVGSPILTALVQQVFEEPTTILNLLF</sequence>
<organism evidence="1 2">
    <name type="scientific">Gloeothece citriformis (strain PCC 7424)</name>
    <name type="common">Cyanothece sp. (strain PCC 7424)</name>
    <dbReference type="NCBI Taxonomy" id="65393"/>
    <lineage>
        <taxon>Bacteria</taxon>
        <taxon>Bacillati</taxon>
        <taxon>Cyanobacteriota</taxon>
        <taxon>Cyanophyceae</taxon>
        <taxon>Oscillatoriophycideae</taxon>
        <taxon>Chroococcales</taxon>
        <taxon>Aphanothecaceae</taxon>
        <taxon>Gloeothece</taxon>
        <taxon>Gloeothece citriformis</taxon>
    </lineage>
</organism>
<proteinExistence type="predicted"/>
<protein>
    <submittedName>
        <fullName evidence="1">Uncharacterized protein</fullName>
    </submittedName>
</protein>
<dbReference type="HOGENOM" id="CLU_185766_0_0_3"/>
<dbReference type="OrthoDB" id="582365at2"/>
<dbReference type="EMBL" id="CP001291">
    <property type="protein sequence ID" value="ACK69365.1"/>
    <property type="molecule type" value="Genomic_DNA"/>
</dbReference>
<dbReference type="STRING" id="65393.PCC7424_0909"/>
<accession>B7KIF9</accession>
<dbReference type="AlphaFoldDB" id="B7KIF9"/>
<reference evidence="2" key="1">
    <citation type="journal article" date="2011" name="MBio">
        <title>Novel metabolic attributes of the genus Cyanothece, comprising a group of unicellular nitrogen-fixing Cyanobacteria.</title>
        <authorList>
            <person name="Bandyopadhyay A."/>
            <person name="Elvitigala T."/>
            <person name="Welsh E."/>
            <person name="Stockel J."/>
            <person name="Liberton M."/>
            <person name="Min H."/>
            <person name="Sherman L.A."/>
            <person name="Pakrasi H.B."/>
        </authorList>
    </citation>
    <scope>NUCLEOTIDE SEQUENCE [LARGE SCALE GENOMIC DNA]</scope>
    <source>
        <strain evidence="2">PCC 7424</strain>
    </source>
</reference>
<name>B7KIF9_GLOC7</name>
<dbReference type="RefSeq" id="WP_012598312.1">
    <property type="nucleotide sequence ID" value="NC_011729.1"/>
</dbReference>
<gene>
    <name evidence="1" type="ordered locus">PCC7424_0909</name>
</gene>
<evidence type="ECO:0000313" key="2">
    <source>
        <dbReference type="Proteomes" id="UP000002384"/>
    </source>
</evidence>
<keyword evidence="2" id="KW-1185">Reference proteome</keyword>